<feature type="compositionally biased region" description="Low complexity" evidence="1">
    <location>
        <begin position="34"/>
        <end position="54"/>
    </location>
</feature>
<keyword evidence="2" id="KW-0812">Transmembrane</keyword>
<accession>A0AAW6LLZ0</accession>
<sequence>MSWDARKIGQWAVAGVVVVGVVAGAVMLAQPSDSPGQPTAAPTSTTASQISAAPGVDPSAKTLTLPIAESVWTESWQARETKNAAAYEASTCEKYIADETSLRRAADTADLLAAFEESKKYRPPWAIQDSELLDVDFQGGILGRLRTEATVTDNRNVPPTTDRRVVEYDMTYKDGRWKLCPSMTPLG</sequence>
<dbReference type="AlphaFoldDB" id="A0AAW6LLZ0"/>
<comment type="caution">
    <text evidence="3">The sequence shown here is derived from an EMBL/GenBank/DDBJ whole genome shotgun (WGS) entry which is preliminary data.</text>
</comment>
<proteinExistence type="predicted"/>
<feature type="region of interest" description="Disordered" evidence="1">
    <location>
        <begin position="31"/>
        <end position="57"/>
    </location>
</feature>
<name>A0AAW6LLZ0_RHOSG</name>
<reference evidence="3" key="1">
    <citation type="submission" date="2023-02" db="EMBL/GenBank/DDBJ databases">
        <title>A novel hydrolase synthesized by Rhodococcus erythropolis HQ is responsible for the detoxification of Zearalenone.</title>
        <authorList>
            <person name="Hu J."/>
            <person name="Xu J."/>
        </authorList>
    </citation>
    <scope>NUCLEOTIDE SEQUENCE</scope>
    <source>
        <strain evidence="3">HQ</strain>
    </source>
</reference>
<keyword evidence="2" id="KW-1133">Transmembrane helix</keyword>
<evidence type="ECO:0008006" key="5">
    <source>
        <dbReference type="Google" id="ProtNLM"/>
    </source>
</evidence>
<protein>
    <recommendedName>
        <fullName evidence="5">Mammalian cell entry protein</fullName>
    </recommendedName>
</protein>
<dbReference type="RefSeq" id="WP_275232113.1">
    <property type="nucleotide sequence ID" value="NZ_JARDXE010000014.1"/>
</dbReference>
<evidence type="ECO:0000256" key="1">
    <source>
        <dbReference type="SAM" id="MobiDB-lite"/>
    </source>
</evidence>
<organism evidence="3 4">
    <name type="scientific">Rhodococcus qingshengii</name>
    <dbReference type="NCBI Taxonomy" id="334542"/>
    <lineage>
        <taxon>Bacteria</taxon>
        <taxon>Bacillati</taxon>
        <taxon>Actinomycetota</taxon>
        <taxon>Actinomycetes</taxon>
        <taxon>Mycobacteriales</taxon>
        <taxon>Nocardiaceae</taxon>
        <taxon>Rhodococcus</taxon>
        <taxon>Rhodococcus erythropolis group</taxon>
    </lineage>
</organism>
<dbReference type="Proteomes" id="UP001217325">
    <property type="component" value="Unassembled WGS sequence"/>
</dbReference>
<feature type="transmembrane region" description="Helical" evidence="2">
    <location>
        <begin position="12"/>
        <end position="29"/>
    </location>
</feature>
<evidence type="ECO:0000256" key="2">
    <source>
        <dbReference type="SAM" id="Phobius"/>
    </source>
</evidence>
<gene>
    <name evidence="3" type="ORF">PXH69_21455</name>
</gene>
<dbReference type="EMBL" id="JARDXE010000014">
    <property type="protein sequence ID" value="MDE8647544.1"/>
    <property type="molecule type" value="Genomic_DNA"/>
</dbReference>
<keyword evidence="2" id="KW-0472">Membrane</keyword>
<evidence type="ECO:0000313" key="4">
    <source>
        <dbReference type="Proteomes" id="UP001217325"/>
    </source>
</evidence>
<evidence type="ECO:0000313" key="3">
    <source>
        <dbReference type="EMBL" id="MDE8647544.1"/>
    </source>
</evidence>